<comment type="function">
    <text evidence="11">Catalyzes the ATP-dependent phosphorylation of fructose-l-phosphate to fructose-l,6-bisphosphate.</text>
</comment>
<evidence type="ECO:0000256" key="11">
    <source>
        <dbReference type="RuleBase" id="RU369061"/>
    </source>
</evidence>
<evidence type="ECO:0000313" key="13">
    <source>
        <dbReference type="EMBL" id="MDA7026290.1"/>
    </source>
</evidence>
<dbReference type="GO" id="GO:0008662">
    <property type="term" value="F:1-phosphofructokinase activity"/>
    <property type="evidence" value="ECO:0007669"/>
    <property type="project" value="UniProtKB-EC"/>
</dbReference>
<sequence length="304" mass="32877">MIYTVTLNPSVDYIVHVESFSLGGLNRSAYDTKYPGGKGINVSRVLNRHDVPSKVLGFVGGFTGDYIRSFLEEEKLETAFHEVKGGDTRINIKLKTGDETEINGQGPAISEDDFRVFLAQFSAMKEGDIVVMAGSIPASLPQDTYEKIAEACRKQNVRVVVDISGEALLKAAEMNPLLMKPNHHELGEMFETTINSVEDAIPYGKKLIEQGAENAIVSMAGEGALLFTKDQVYYANTPKGKLINSVGAGDSVVAGFLAGIQKQLDITEAFRLGVASGSATAFSEELGTEELVQKLLPEVQIRAI</sequence>
<dbReference type="RefSeq" id="WP_271340114.1">
    <property type="nucleotide sequence ID" value="NZ_JAQKAB010000003.1"/>
</dbReference>
<keyword evidence="6 11" id="KW-0418">Kinase</keyword>
<proteinExistence type="inferred from homology"/>
<gene>
    <name evidence="13" type="primary">pfkB</name>
    <name evidence="13" type="ORF">PJ311_06630</name>
</gene>
<comment type="caution">
    <text evidence="13">The sequence shown here is derived from an EMBL/GenBank/DDBJ whole genome shotgun (WGS) entry which is preliminary data.</text>
</comment>
<evidence type="ECO:0000256" key="3">
    <source>
        <dbReference type="ARBA" id="ARBA00013596"/>
    </source>
</evidence>
<dbReference type="PIRSF" id="PIRSF000535">
    <property type="entry name" value="1PFK/6PFK/LacC"/>
    <property type="match status" value="1"/>
</dbReference>
<keyword evidence="5 11" id="KW-0547">Nucleotide-binding</keyword>
<evidence type="ECO:0000256" key="8">
    <source>
        <dbReference type="ARBA" id="ARBA00032802"/>
    </source>
</evidence>
<dbReference type="EMBL" id="JAQKAB010000003">
    <property type="protein sequence ID" value="MDA7026290.1"/>
    <property type="molecule type" value="Genomic_DNA"/>
</dbReference>
<dbReference type="InterPro" id="IPR029056">
    <property type="entry name" value="Ribokinase-like"/>
</dbReference>
<dbReference type="Pfam" id="PF00294">
    <property type="entry name" value="PfkB"/>
    <property type="match status" value="1"/>
</dbReference>
<name>A0ABT4X276_9BACI</name>
<dbReference type="NCBIfam" id="TIGR03168">
    <property type="entry name" value="1-PFK"/>
    <property type="match status" value="1"/>
</dbReference>
<dbReference type="PANTHER" id="PTHR46566">
    <property type="entry name" value="1-PHOSPHOFRUCTOKINASE-RELATED"/>
    <property type="match status" value="1"/>
</dbReference>
<evidence type="ECO:0000256" key="6">
    <source>
        <dbReference type="ARBA" id="ARBA00022777"/>
    </source>
</evidence>
<evidence type="ECO:0000259" key="12">
    <source>
        <dbReference type="Pfam" id="PF00294"/>
    </source>
</evidence>
<evidence type="ECO:0000256" key="4">
    <source>
        <dbReference type="ARBA" id="ARBA00022679"/>
    </source>
</evidence>
<dbReference type="SUPFAM" id="SSF53613">
    <property type="entry name" value="Ribokinase-like"/>
    <property type="match status" value="1"/>
</dbReference>
<keyword evidence="4 10" id="KW-0808">Transferase</keyword>
<dbReference type="Proteomes" id="UP001211894">
    <property type="component" value="Unassembled WGS sequence"/>
</dbReference>
<evidence type="ECO:0000256" key="1">
    <source>
        <dbReference type="ARBA" id="ARBA00010688"/>
    </source>
</evidence>
<dbReference type="PROSITE" id="PS00584">
    <property type="entry name" value="PFKB_KINASES_2"/>
    <property type="match status" value="1"/>
</dbReference>
<feature type="domain" description="Carbohydrate kinase PfkB" evidence="12">
    <location>
        <begin position="7"/>
        <end position="285"/>
    </location>
</feature>
<dbReference type="PANTHER" id="PTHR46566:SF1">
    <property type="entry name" value="1-PHOSPHOFRUCTOKINASE"/>
    <property type="match status" value="1"/>
</dbReference>
<accession>A0ABT4X276</accession>
<keyword evidence="14" id="KW-1185">Reference proteome</keyword>
<evidence type="ECO:0000256" key="5">
    <source>
        <dbReference type="ARBA" id="ARBA00022741"/>
    </source>
</evidence>
<protein>
    <recommendedName>
        <fullName evidence="3 11">1-phosphofructokinase</fullName>
        <shortName evidence="11">Fru1PK</shortName>
        <ecNumber evidence="2 11">2.7.1.56</ecNumber>
    </recommendedName>
    <alternativeName>
        <fullName evidence="8 11">Fructose 1-phosphate kinase</fullName>
    </alternativeName>
</protein>
<evidence type="ECO:0000256" key="2">
    <source>
        <dbReference type="ARBA" id="ARBA00012131"/>
    </source>
</evidence>
<comment type="catalytic activity">
    <reaction evidence="9 11">
        <text>beta-D-fructose 1-phosphate + ATP = beta-D-fructose 1,6-bisphosphate + ADP + H(+)</text>
        <dbReference type="Rhea" id="RHEA:14213"/>
        <dbReference type="ChEBI" id="CHEBI:15378"/>
        <dbReference type="ChEBI" id="CHEBI:30616"/>
        <dbReference type="ChEBI" id="CHEBI:32966"/>
        <dbReference type="ChEBI" id="CHEBI:138881"/>
        <dbReference type="ChEBI" id="CHEBI:456216"/>
        <dbReference type="EC" id="2.7.1.56"/>
    </reaction>
</comment>
<dbReference type="Gene3D" id="3.40.1190.20">
    <property type="match status" value="1"/>
</dbReference>
<keyword evidence="7 11" id="KW-0067">ATP-binding</keyword>
<evidence type="ECO:0000256" key="7">
    <source>
        <dbReference type="ARBA" id="ARBA00022840"/>
    </source>
</evidence>
<evidence type="ECO:0000256" key="9">
    <source>
        <dbReference type="ARBA" id="ARBA00047745"/>
    </source>
</evidence>
<evidence type="ECO:0000313" key="14">
    <source>
        <dbReference type="Proteomes" id="UP001211894"/>
    </source>
</evidence>
<dbReference type="NCBIfam" id="TIGR03828">
    <property type="entry name" value="pfkB"/>
    <property type="match status" value="1"/>
</dbReference>
<reference evidence="13 14" key="1">
    <citation type="submission" date="2023-01" db="EMBL/GenBank/DDBJ databases">
        <title>Bacillus changyiensis sp. nov., isolated from a coastal deposit.</title>
        <authorList>
            <person name="Xiao G."/>
            <person name="Lai Q."/>
            <person name="Hu Z."/>
            <person name="Shao Z."/>
        </authorList>
    </citation>
    <scope>NUCLEOTIDE SEQUENCE [LARGE SCALE GENOMIC DNA]</scope>
    <source>
        <strain evidence="13 14">CLL-7-23</strain>
    </source>
</reference>
<comment type="similarity">
    <text evidence="1 11">Belongs to the carbohydrate kinase PfkB family.</text>
</comment>
<dbReference type="InterPro" id="IPR017583">
    <property type="entry name" value="Tagatose/fructose_Pkinase"/>
</dbReference>
<organism evidence="13 14">
    <name type="scientific">Bacillus changyiensis</name>
    <dbReference type="NCBI Taxonomy" id="3004103"/>
    <lineage>
        <taxon>Bacteria</taxon>
        <taxon>Bacillati</taxon>
        <taxon>Bacillota</taxon>
        <taxon>Bacilli</taxon>
        <taxon>Bacillales</taxon>
        <taxon>Bacillaceae</taxon>
        <taxon>Bacillus</taxon>
    </lineage>
</organism>
<evidence type="ECO:0000256" key="10">
    <source>
        <dbReference type="PIRNR" id="PIRNR000535"/>
    </source>
</evidence>
<dbReference type="InterPro" id="IPR002173">
    <property type="entry name" value="Carboh/pur_kinase_PfkB_CS"/>
</dbReference>
<dbReference type="CDD" id="cd01164">
    <property type="entry name" value="FruK_PfkB_like"/>
    <property type="match status" value="1"/>
</dbReference>
<dbReference type="InterPro" id="IPR011611">
    <property type="entry name" value="PfkB_dom"/>
</dbReference>
<dbReference type="EC" id="2.7.1.56" evidence="2 11"/>
<dbReference type="InterPro" id="IPR022463">
    <property type="entry name" value="1-PFruKinase"/>
</dbReference>